<gene>
    <name evidence="2" type="primary">LOC142162062</name>
</gene>
<keyword evidence="1" id="KW-1185">Reference proteome</keyword>
<accession>A0AC58RP36</accession>
<organism evidence="1 2">
    <name type="scientific">Nicotiana tabacum</name>
    <name type="common">Common tobacco</name>
    <dbReference type="NCBI Taxonomy" id="4097"/>
    <lineage>
        <taxon>Eukaryota</taxon>
        <taxon>Viridiplantae</taxon>
        <taxon>Streptophyta</taxon>
        <taxon>Embryophyta</taxon>
        <taxon>Tracheophyta</taxon>
        <taxon>Spermatophyta</taxon>
        <taxon>Magnoliopsida</taxon>
        <taxon>eudicotyledons</taxon>
        <taxon>Gunneridae</taxon>
        <taxon>Pentapetalae</taxon>
        <taxon>asterids</taxon>
        <taxon>lamiids</taxon>
        <taxon>Solanales</taxon>
        <taxon>Solanaceae</taxon>
        <taxon>Nicotianoideae</taxon>
        <taxon>Nicotianeae</taxon>
        <taxon>Nicotiana</taxon>
    </lineage>
</organism>
<protein>
    <submittedName>
        <fullName evidence="2">Secreted RxLR effector protein 161-like</fullName>
    </submittedName>
</protein>
<reference evidence="2" key="2">
    <citation type="submission" date="2025-08" db="UniProtKB">
        <authorList>
            <consortium name="RefSeq"/>
        </authorList>
    </citation>
    <scope>IDENTIFICATION</scope>
    <source>
        <tissue evidence="2">Leaf</tissue>
    </source>
</reference>
<sequence>MEASKVIDILITTATRLDMDETGSPVNQTMYKGITGSFLYLTASRPNIVFSVGLCARFQSNPKGSHLKVAKRILRYLKGTQDLVLYYPSGGSLNLIGYADVDYAGSKNSVALSIAEAEYIAAASYCAQLLWIKQQLEDFGTIVDSILGSSNLFKNKDEALESQRGPLTRSEAKKITQQGHWTSGTIKEVVSWEEELKDK</sequence>
<name>A0AC58RP36_TOBAC</name>
<evidence type="ECO:0000313" key="1">
    <source>
        <dbReference type="Proteomes" id="UP000790787"/>
    </source>
</evidence>
<dbReference type="Proteomes" id="UP000790787">
    <property type="component" value="Chromosome 7"/>
</dbReference>
<dbReference type="RefSeq" id="XP_075074468.1">
    <property type="nucleotide sequence ID" value="XM_075218367.1"/>
</dbReference>
<proteinExistence type="predicted"/>
<reference evidence="1" key="1">
    <citation type="journal article" date="2014" name="Nat. Commun.">
        <title>The tobacco genome sequence and its comparison with those of tomato and potato.</title>
        <authorList>
            <person name="Sierro N."/>
            <person name="Battey J.N."/>
            <person name="Ouadi S."/>
            <person name="Bakaher N."/>
            <person name="Bovet L."/>
            <person name="Willig A."/>
            <person name="Goepfert S."/>
            <person name="Peitsch M.C."/>
            <person name="Ivanov N.V."/>
        </authorList>
    </citation>
    <scope>NUCLEOTIDE SEQUENCE [LARGE SCALE GENOMIC DNA]</scope>
</reference>
<evidence type="ECO:0000313" key="2">
    <source>
        <dbReference type="RefSeq" id="XP_075074468.1"/>
    </source>
</evidence>